<dbReference type="EMBL" id="SIXH01000943">
    <property type="protein sequence ID" value="TBO54380.1"/>
    <property type="molecule type" value="Genomic_DNA"/>
</dbReference>
<sequence length="61" mass="6631">MTEISHGGMRGDRYMEEAAGYAVRVLKGVGLLAFNVVGSVGDLLAIHIPWKKERERSATGE</sequence>
<organism evidence="1 2">
    <name type="scientific">Streptomyces kasugaensis</name>
    <dbReference type="NCBI Taxonomy" id="1946"/>
    <lineage>
        <taxon>Bacteria</taxon>
        <taxon>Bacillati</taxon>
        <taxon>Actinomycetota</taxon>
        <taxon>Actinomycetes</taxon>
        <taxon>Kitasatosporales</taxon>
        <taxon>Streptomycetaceae</taxon>
        <taxon>Streptomyces</taxon>
    </lineage>
</organism>
<gene>
    <name evidence="1" type="ORF">EYS09_38820</name>
</gene>
<accession>A0A4Q9HJX9</accession>
<evidence type="ECO:0000313" key="1">
    <source>
        <dbReference type="EMBL" id="TBO54380.1"/>
    </source>
</evidence>
<name>A0A4Q9HJX9_STRKA</name>
<dbReference type="AlphaFoldDB" id="A0A4Q9HJX9"/>
<dbReference type="Proteomes" id="UP000292452">
    <property type="component" value="Unassembled WGS sequence"/>
</dbReference>
<comment type="caution">
    <text evidence="1">The sequence shown here is derived from an EMBL/GenBank/DDBJ whole genome shotgun (WGS) entry which is preliminary data.</text>
</comment>
<dbReference type="RefSeq" id="WP_165485017.1">
    <property type="nucleotide sequence ID" value="NZ_SIXH01000943.1"/>
</dbReference>
<protein>
    <submittedName>
        <fullName evidence="1">Uncharacterized protein</fullName>
    </submittedName>
</protein>
<keyword evidence="2" id="KW-1185">Reference proteome</keyword>
<proteinExistence type="predicted"/>
<reference evidence="1 2" key="1">
    <citation type="submission" date="2019-02" db="EMBL/GenBank/DDBJ databases">
        <title>Draft Genome Sequence of Streptomyces sp. AM-2504, identified by 16S rRNA comparative analysis as a Streptomyces Kasugaensis strain.</title>
        <authorList>
            <person name="Napolioni V."/>
            <person name="Giuliodori A.M."/>
            <person name="Spurio R."/>
            <person name="Fabbretti A."/>
        </authorList>
    </citation>
    <scope>NUCLEOTIDE SEQUENCE [LARGE SCALE GENOMIC DNA]</scope>
    <source>
        <strain evidence="1 2">AM-2504</strain>
    </source>
</reference>
<evidence type="ECO:0000313" key="2">
    <source>
        <dbReference type="Proteomes" id="UP000292452"/>
    </source>
</evidence>